<dbReference type="OrthoDB" id="117970at2157"/>
<gene>
    <name evidence="10" type="ORF">GCM10007112_07290</name>
    <name evidence="9" type="ORF">Vsou_05080</name>
</gene>
<feature type="transmembrane region" description="Helical" evidence="7">
    <location>
        <begin position="283"/>
        <end position="308"/>
    </location>
</feature>
<evidence type="ECO:0000256" key="6">
    <source>
        <dbReference type="ARBA" id="ARBA00023136"/>
    </source>
</evidence>
<evidence type="ECO:0000256" key="5">
    <source>
        <dbReference type="ARBA" id="ARBA00022989"/>
    </source>
</evidence>
<feature type="transmembrane region" description="Helical" evidence="7">
    <location>
        <begin position="344"/>
        <end position="365"/>
    </location>
</feature>
<dbReference type="GO" id="GO:0022857">
    <property type="term" value="F:transmembrane transporter activity"/>
    <property type="evidence" value="ECO:0007669"/>
    <property type="project" value="InterPro"/>
</dbReference>
<keyword evidence="12" id="KW-1185">Reference proteome</keyword>
<accession>A0A830EFY7</accession>
<keyword evidence="2" id="KW-0813">Transport</keyword>
<keyword evidence="3" id="KW-1003">Cell membrane</keyword>
<evidence type="ECO:0000256" key="7">
    <source>
        <dbReference type="SAM" id="Phobius"/>
    </source>
</evidence>
<evidence type="ECO:0000256" key="2">
    <source>
        <dbReference type="ARBA" id="ARBA00022448"/>
    </source>
</evidence>
<feature type="transmembrane region" description="Helical" evidence="7">
    <location>
        <begin position="29"/>
        <end position="47"/>
    </location>
</feature>
<evidence type="ECO:0000313" key="12">
    <source>
        <dbReference type="Proteomes" id="UP001060771"/>
    </source>
</evidence>
<evidence type="ECO:0000256" key="4">
    <source>
        <dbReference type="ARBA" id="ARBA00022692"/>
    </source>
</evidence>
<feature type="transmembrane region" description="Helical" evidence="7">
    <location>
        <begin position="238"/>
        <end position="258"/>
    </location>
</feature>
<reference evidence="12" key="3">
    <citation type="submission" date="2022-09" db="EMBL/GenBank/DDBJ databases">
        <title>Complete genome sequence of Vulcanisaeta souniana.</title>
        <authorList>
            <person name="Kato S."/>
            <person name="Itoh T."/>
            <person name="Ohkuma M."/>
        </authorList>
    </citation>
    <scope>NUCLEOTIDE SEQUENCE [LARGE SCALE GENOMIC DNA]</scope>
    <source>
        <strain evidence="12">JCM 11219</strain>
    </source>
</reference>
<protein>
    <submittedName>
        <fullName evidence="10">MFS transporter</fullName>
    </submittedName>
</protein>
<evidence type="ECO:0000313" key="11">
    <source>
        <dbReference type="Proteomes" id="UP000657075"/>
    </source>
</evidence>
<proteinExistence type="predicted"/>
<keyword evidence="6 7" id="KW-0472">Membrane</keyword>
<keyword evidence="4 7" id="KW-0812">Transmembrane</keyword>
<dbReference type="GO" id="GO:0005886">
    <property type="term" value="C:plasma membrane"/>
    <property type="evidence" value="ECO:0007669"/>
    <property type="project" value="UniProtKB-SubCell"/>
</dbReference>
<sequence>MFSSTPRQLTLRQSLLAAISTMLVWGLEYYDIILFASLAPILEAYFFPSKIAIIGAIETWGAFATTYFVRPVGAIIFGWIGDVRGRRLATILDAALVGLATLLIGLLPTYGTAGVLAPILLYLMRTLQGIGLGGEAGGGATWALELTPRNTRPYINGVMYSGLSWAVFLTSFVTLSVKSAMPQTFSVYGWRILFITGAVPALIALVIRLWGSESPEWIEQVKSKGVAKVPLGVVLSRYWVPFIALILINLGLTIYYYGGSGYWAYVMPKLVAPKLQVSINRAYTWALVLGMYGGIGAVIGEVLSGFLVRSVGIRGSFIVPSMLLLVTSPFIVYLAFTLNPLSKYTSLLMGILFGLTAAPQTLYFASIFPTEVRWSAVAFGWNLNASIGPLTTMAVILLLELAPSNPMVLAIYGSVIMIIGALLVVLGSLIRTREY</sequence>
<feature type="transmembrane region" description="Helical" evidence="7">
    <location>
        <begin position="317"/>
        <end position="338"/>
    </location>
</feature>
<evidence type="ECO:0000256" key="3">
    <source>
        <dbReference type="ARBA" id="ARBA00022475"/>
    </source>
</evidence>
<evidence type="ECO:0000313" key="10">
    <source>
        <dbReference type="EMBL" id="GGI72969.1"/>
    </source>
</evidence>
<dbReference type="PROSITE" id="PS50850">
    <property type="entry name" value="MFS"/>
    <property type="match status" value="1"/>
</dbReference>
<dbReference type="SUPFAM" id="SSF103473">
    <property type="entry name" value="MFS general substrate transporter"/>
    <property type="match status" value="1"/>
</dbReference>
<name>A0A830EFY7_9CREN</name>
<dbReference type="InterPro" id="IPR036259">
    <property type="entry name" value="MFS_trans_sf"/>
</dbReference>
<feature type="transmembrane region" description="Helical" evidence="7">
    <location>
        <begin position="189"/>
        <end position="210"/>
    </location>
</feature>
<feature type="transmembrane region" description="Helical" evidence="7">
    <location>
        <begin position="158"/>
        <end position="177"/>
    </location>
</feature>
<dbReference type="Proteomes" id="UP001060771">
    <property type="component" value="Chromosome"/>
</dbReference>
<feature type="transmembrane region" description="Helical" evidence="7">
    <location>
        <begin position="411"/>
        <end position="430"/>
    </location>
</feature>
<comment type="subcellular location">
    <subcellularLocation>
        <location evidence="1">Cell membrane</location>
        <topology evidence="1">Multi-pass membrane protein</topology>
    </subcellularLocation>
</comment>
<evidence type="ECO:0000256" key="1">
    <source>
        <dbReference type="ARBA" id="ARBA00004651"/>
    </source>
</evidence>
<keyword evidence="5 7" id="KW-1133">Transmembrane helix</keyword>
<feature type="transmembrane region" description="Helical" evidence="7">
    <location>
        <begin position="59"/>
        <end position="80"/>
    </location>
</feature>
<feature type="domain" description="Major facilitator superfamily (MFS) profile" evidence="8">
    <location>
        <begin position="17"/>
        <end position="435"/>
    </location>
</feature>
<dbReference type="PANTHER" id="PTHR43045">
    <property type="entry name" value="SHIKIMATE TRANSPORTER"/>
    <property type="match status" value="1"/>
</dbReference>
<dbReference type="RefSeq" id="WP_188602734.1">
    <property type="nucleotide sequence ID" value="NZ_AP026830.1"/>
</dbReference>
<reference evidence="10" key="2">
    <citation type="submission" date="2020-09" db="EMBL/GenBank/DDBJ databases">
        <authorList>
            <person name="Sun Q."/>
            <person name="Ohkuma M."/>
        </authorList>
    </citation>
    <scope>NUCLEOTIDE SEQUENCE</scope>
    <source>
        <strain evidence="10">JCM 11219</strain>
    </source>
</reference>
<dbReference type="Pfam" id="PF00083">
    <property type="entry name" value="Sugar_tr"/>
    <property type="match status" value="1"/>
</dbReference>
<dbReference type="AlphaFoldDB" id="A0A830EFY7"/>
<dbReference type="Gene3D" id="1.20.1250.20">
    <property type="entry name" value="MFS general substrate transporter like domains"/>
    <property type="match status" value="1"/>
</dbReference>
<dbReference type="Proteomes" id="UP000657075">
    <property type="component" value="Unassembled WGS sequence"/>
</dbReference>
<dbReference type="EMBL" id="BMNM01000002">
    <property type="protein sequence ID" value="GGI72969.1"/>
    <property type="molecule type" value="Genomic_DNA"/>
</dbReference>
<dbReference type="PANTHER" id="PTHR43045:SF1">
    <property type="entry name" value="SHIKIMATE TRANSPORTER"/>
    <property type="match status" value="1"/>
</dbReference>
<dbReference type="InterPro" id="IPR020846">
    <property type="entry name" value="MFS_dom"/>
</dbReference>
<reference evidence="10" key="1">
    <citation type="journal article" date="2014" name="Int. J. Syst. Evol. Microbiol.">
        <title>Complete genome sequence of Corynebacterium casei LMG S-19264T (=DSM 44701T), isolated from a smear-ripened cheese.</title>
        <authorList>
            <consortium name="US DOE Joint Genome Institute (JGI-PGF)"/>
            <person name="Walter F."/>
            <person name="Albersmeier A."/>
            <person name="Kalinowski J."/>
            <person name="Ruckert C."/>
        </authorList>
    </citation>
    <scope>NUCLEOTIDE SEQUENCE</scope>
    <source>
        <strain evidence="10">JCM 11219</strain>
    </source>
</reference>
<evidence type="ECO:0000259" key="8">
    <source>
        <dbReference type="PROSITE" id="PS50850"/>
    </source>
</evidence>
<feature type="transmembrane region" description="Helical" evidence="7">
    <location>
        <begin position="377"/>
        <end position="399"/>
    </location>
</feature>
<reference evidence="9" key="4">
    <citation type="journal article" date="2023" name="Microbiol. Resour. Announc.">
        <title>Complete Genome Sequence of Vulcanisaeta souniana Strain IC-059, a Hyperthermophilic Archaeon Isolated from Hot Spring Water in Japan.</title>
        <authorList>
            <person name="Kato S."/>
            <person name="Itoh T."/>
            <person name="Wu L."/>
            <person name="Ma J."/>
            <person name="Ohkuma M."/>
        </authorList>
    </citation>
    <scope>NUCLEOTIDE SEQUENCE</scope>
    <source>
        <strain evidence="9">JCM 11219</strain>
    </source>
</reference>
<dbReference type="InterPro" id="IPR005828">
    <property type="entry name" value="MFS_sugar_transport-like"/>
</dbReference>
<evidence type="ECO:0000313" key="9">
    <source>
        <dbReference type="EMBL" id="BDR91415.1"/>
    </source>
</evidence>
<dbReference type="EMBL" id="AP026830">
    <property type="protein sequence ID" value="BDR91415.1"/>
    <property type="molecule type" value="Genomic_DNA"/>
</dbReference>
<organism evidence="10 11">
    <name type="scientific">Vulcanisaeta souniana JCM 11219</name>
    <dbReference type="NCBI Taxonomy" id="1293586"/>
    <lineage>
        <taxon>Archaea</taxon>
        <taxon>Thermoproteota</taxon>
        <taxon>Thermoprotei</taxon>
        <taxon>Thermoproteales</taxon>
        <taxon>Thermoproteaceae</taxon>
        <taxon>Vulcanisaeta</taxon>
    </lineage>
</organism>
<dbReference type="GeneID" id="76206062"/>
<feature type="transmembrane region" description="Helical" evidence="7">
    <location>
        <begin position="100"/>
        <end position="123"/>
    </location>
</feature>